<evidence type="ECO:0000256" key="2">
    <source>
        <dbReference type="ARBA" id="ARBA00022553"/>
    </source>
</evidence>
<dbReference type="EMBL" id="BOOC01000084">
    <property type="protein sequence ID" value="GIH44812.1"/>
    <property type="molecule type" value="Genomic_DNA"/>
</dbReference>
<dbReference type="SUPFAM" id="SSF51735">
    <property type="entry name" value="NAD(P)-binding Rossmann-fold domains"/>
    <property type="match status" value="2"/>
</dbReference>
<gene>
    <name evidence="5" type="ORF">Mco01_78120</name>
</gene>
<sequence>MDQPKPAQAPGAAADDPFWETVGRGDLDALVRTLGPEGERVHAALGEVLPALASWHTARSARSTVDGWRHRIVWRPVEEEIRTGTRGRWLLVHTEDGGAAGWSGALTRALEERGAQVVPVVVGRARGGHVDAEGLARAFDAVPAGEPFTGVLSLLALDEDAGLAVHGDAVALIRALDEAGIEGPLWLATVEAVTAGPSDRVSRPSGGLVWGLGGVVAAERPERWGGLVDLPGLPDARSAGHTVTALLGTGGETEVAVRTSGPLARRLMPAPRPADAPTAQWAPAGTVLVTGGTGALGAHVARRLARRGVPHLLLISRRGPEAPGAGDLRAELAALGARVTIAACDVADRDALAALLATVPAEHPLTAVIHTAAVLDDGLLGSLTRERIAGVHRVKVEGALHLHELTRGLPLSAFVLFSSIAGVIGNAGQGNYAPGNAFLDALADHRRSLGLPATSIAWGHWDGEGIAGAEAREGLRRNGFPPMSPEAAVSALEEAVSDGETRLVVTRADWPAVLAVRPLPLLHELPEARENAVRADAGEAAETSADSGNLVRRLLALPETERRPAARKAVRAEIADVLGYGSAAEVDDDRGFRDQGFTSLSAVELRNRLTRLTGATLPSTLVFDYPTPAALVDHLLAVLLPEPEPPQAAVLAKVGELEELLARPLPERGRDEALSRLRRLLDGAAPAGAPAPAGLDAATDDELISFISNELGIS</sequence>
<dbReference type="PROSITE" id="PS50075">
    <property type="entry name" value="CARRIER"/>
    <property type="match status" value="1"/>
</dbReference>
<reference evidence="5 6" key="1">
    <citation type="submission" date="2021-01" db="EMBL/GenBank/DDBJ databases">
        <title>Whole genome shotgun sequence of Microbispora corallina NBRC 16416.</title>
        <authorList>
            <person name="Komaki H."/>
            <person name="Tamura T."/>
        </authorList>
    </citation>
    <scope>NUCLEOTIDE SEQUENCE [LARGE SCALE GENOMIC DNA]</scope>
    <source>
        <strain evidence="5 6">NBRC 16416</strain>
    </source>
</reference>
<dbReference type="InterPro" id="IPR009081">
    <property type="entry name" value="PP-bd_ACP"/>
</dbReference>
<dbReference type="InterPro" id="IPR036291">
    <property type="entry name" value="NAD(P)-bd_dom_sf"/>
</dbReference>
<keyword evidence="6" id="KW-1185">Reference proteome</keyword>
<dbReference type="SMART" id="SM01294">
    <property type="entry name" value="PKS_PP_betabranch"/>
    <property type="match status" value="1"/>
</dbReference>
<evidence type="ECO:0000256" key="1">
    <source>
        <dbReference type="ARBA" id="ARBA00022450"/>
    </source>
</evidence>
<dbReference type="InterPro" id="IPR036736">
    <property type="entry name" value="ACP-like_sf"/>
</dbReference>
<dbReference type="Pfam" id="PF00550">
    <property type="entry name" value="PP-binding"/>
    <property type="match status" value="1"/>
</dbReference>
<dbReference type="SMART" id="SM00822">
    <property type="entry name" value="PKS_KR"/>
    <property type="match status" value="1"/>
</dbReference>
<name>A0ABQ4GCL8_9ACTN</name>
<dbReference type="CDD" id="cd08952">
    <property type="entry name" value="KR_1_SDR_x"/>
    <property type="match status" value="1"/>
</dbReference>
<dbReference type="InterPro" id="IPR020806">
    <property type="entry name" value="PKS_PP-bd"/>
</dbReference>
<accession>A0ABQ4GCL8</accession>
<evidence type="ECO:0000259" key="4">
    <source>
        <dbReference type="PROSITE" id="PS50075"/>
    </source>
</evidence>
<evidence type="ECO:0000313" key="5">
    <source>
        <dbReference type="EMBL" id="GIH44812.1"/>
    </source>
</evidence>
<feature type="domain" description="Carrier" evidence="4">
    <location>
        <begin position="561"/>
        <end position="639"/>
    </location>
</feature>
<dbReference type="Gene3D" id="1.10.1200.10">
    <property type="entry name" value="ACP-like"/>
    <property type="match status" value="1"/>
</dbReference>
<comment type="caution">
    <text evidence="5">The sequence shown here is derived from an EMBL/GenBank/DDBJ whole genome shotgun (WGS) entry which is preliminary data.</text>
</comment>
<dbReference type="InterPro" id="IPR057326">
    <property type="entry name" value="KR_dom"/>
</dbReference>
<dbReference type="Pfam" id="PF08659">
    <property type="entry name" value="KR"/>
    <property type="match status" value="1"/>
</dbReference>
<dbReference type="InterPro" id="IPR050091">
    <property type="entry name" value="PKS_NRPS_Biosynth_Enz"/>
</dbReference>
<organism evidence="5 6">
    <name type="scientific">Microbispora corallina</name>
    <dbReference type="NCBI Taxonomy" id="83302"/>
    <lineage>
        <taxon>Bacteria</taxon>
        <taxon>Bacillati</taxon>
        <taxon>Actinomycetota</taxon>
        <taxon>Actinomycetes</taxon>
        <taxon>Streptosporangiales</taxon>
        <taxon>Streptosporangiaceae</taxon>
        <taxon>Microbispora</taxon>
    </lineage>
</organism>
<dbReference type="Gene3D" id="6.10.140.1830">
    <property type="match status" value="1"/>
</dbReference>
<keyword evidence="1" id="KW-0596">Phosphopantetheine</keyword>
<keyword evidence="3" id="KW-0808">Transferase</keyword>
<dbReference type="Pfam" id="PF18369">
    <property type="entry name" value="PKS_DE"/>
    <property type="match status" value="1"/>
</dbReference>
<dbReference type="InterPro" id="IPR013968">
    <property type="entry name" value="PKS_KR"/>
</dbReference>
<protein>
    <recommendedName>
        <fullName evidence="4">Carrier domain-containing protein</fullName>
    </recommendedName>
</protein>
<dbReference type="PANTHER" id="PTHR43775:SF51">
    <property type="entry name" value="INACTIVE PHENOLPHTHIOCEROL SYNTHESIS POLYKETIDE SYNTHASE TYPE I PKS1-RELATED"/>
    <property type="match status" value="1"/>
</dbReference>
<dbReference type="SUPFAM" id="SSF47336">
    <property type="entry name" value="ACP-like"/>
    <property type="match status" value="1"/>
</dbReference>
<dbReference type="Gene3D" id="3.40.50.720">
    <property type="entry name" value="NAD(P)-binding Rossmann-like Domain"/>
    <property type="match status" value="1"/>
</dbReference>
<proteinExistence type="predicted"/>
<dbReference type="SMART" id="SM00823">
    <property type="entry name" value="PKS_PP"/>
    <property type="match status" value="1"/>
</dbReference>
<dbReference type="Proteomes" id="UP000603904">
    <property type="component" value="Unassembled WGS sequence"/>
</dbReference>
<evidence type="ECO:0000256" key="3">
    <source>
        <dbReference type="ARBA" id="ARBA00022679"/>
    </source>
</evidence>
<dbReference type="PANTHER" id="PTHR43775">
    <property type="entry name" value="FATTY ACID SYNTHASE"/>
    <property type="match status" value="1"/>
</dbReference>
<evidence type="ECO:0000313" key="6">
    <source>
        <dbReference type="Proteomes" id="UP000603904"/>
    </source>
</evidence>
<dbReference type="InterPro" id="IPR041618">
    <property type="entry name" value="PKS_DE"/>
</dbReference>
<keyword evidence="2" id="KW-0597">Phosphoprotein</keyword>